<dbReference type="Gene3D" id="1.25.40.10">
    <property type="entry name" value="Tetratricopeptide repeat domain"/>
    <property type="match status" value="1"/>
</dbReference>
<name>A0A074WXS5_9PEZI</name>
<dbReference type="InterPro" id="IPR038883">
    <property type="entry name" value="AN11006-like"/>
</dbReference>
<evidence type="ECO:0000313" key="2">
    <source>
        <dbReference type="Proteomes" id="UP000027730"/>
    </source>
</evidence>
<reference evidence="1 2" key="1">
    <citation type="journal article" date="2014" name="BMC Genomics">
        <title>Genome sequencing of four Aureobasidium pullulans varieties: biotechnological potential, stress tolerance, and description of new species.</title>
        <authorList>
            <person name="Gostin Ar C."/>
            <person name="Ohm R.A."/>
            <person name="Kogej T."/>
            <person name="Sonjak S."/>
            <person name="Turk M."/>
            <person name="Zajc J."/>
            <person name="Zalar P."/>
            <person name="Grube M."/>
            <person name="Sun H."/>
            <person name="Han J."/>
            <person name="Sharma A."/>
            <person name="Chiniquy J."/>
            <person name="Ngan C.Y."/>
            <person name="Lipzen A."/>
            <person name="Barry K."/>
            <person name="Grigoriev I.V."/>
            <person name="Gunde-Cimerman N."/>
        </authorList>
    </citation>
    <scope>NUCLEOTIDE SEQUENCE [LARGE SCALE GENOMIC DNA]</scope>
    <source>
        <strain evidence="1 2">CBS 147.97</strain>
    </source>
</reference>
<dbReference type="SUPFAM" id="SSF48452">
    <property type="entry name" value="TPR-like"/>
    <property type="match status" value="1"/>
</dbReference>
<sequence>MNLLDLPREIRDHIYTILLTPSANRHTTNDEQTTYTYTHSSLLQTSRQIYHEARHILLEQNTFIKITTPFPESKYHVAEDGVAIVTADDHAMDFTEHALEVKIGLPAMEVEREDTFVIHVDSLEKFCESWYYSAADTPDLNEHLTLELTLRDPFAVSALDATSPTPQTMKKSLQKRLLLPFGRVKNLKSVDLSGTPGADAEVVAEMKRLMAIPLGTPTERLVLANTHKDAGNAALMANQPLEALEHYRKAWEALFIIIKGKHRKVHGERFFEYTLSHPFEGQYGSMVRIVLRVRLVANSLLAYINLKDWDTAVHIGMRTISIMRQGQEHLEPEQEAANGWISGPEMGKIYYRTAVAFKEMDDKYEARRLLKVAVLFLPNDARVREMIRECALRLG</sequence>
<proteinExistence type="predicted"/>
<dbReference type="GeneID" id="25409365"/>
<dbReference type="PANTHER" id="PTHR42085:SF2">
    <property type="entry name" value="F-BOX DOMAIN-CONTAINING PROTEIN"/>
    <property type="match status" value="1"/>
</dbReference>
<dbReference type="EMBL" id="KL584704">
    <property type="protein sequence ID" value="KEQ76309.1"/>
    <property type="molecule type" value="Genomic_DNA"/>
</dbReference>
<accession>A0A074WXS5</accession>
<dbReference type="InterPro" id="IPR011990">
    <property type="entry name" value="TPR-like_helical_dom_sf"/>
</dbReference>
<dbReference type="PANTHER" id="PTHR42085">
    <property type="entry name" value="F-BOX DOMAIN-CONTAINING PROTEIN"/>
    <property type="match status" value="1"/>
</dbReference>
<dbReference type="OrthoDB" id="5229512at2759"/>
<protein>
    <submittedName>
        <fullName evidence="1">Uncharacterized protein</fullName>
    </submittedName>
</protein>
<gene>
    <name evidence="1" type="ORF">M436DRAFT_40399</name>
</gene>
<organism evidence="1 2">
    <name type="scientific">Aureobasidium namibiae CBS 147.97</name>
    <dbReference type="NCBI Taxonomy" id="1043004"/>
    <lineage>
        <taxon>Eukaryota</taxon>
        <taxon>Fungi</taxon>
        <taxon>Dikarya</taxon>
        <taxon>Ascomycota</taxon>
        <taxon>Pezizomycotina</taxon>
        <taxon>Dothideomycetes</taxon>
        <taxon>Dothideomycetidae</taxon>
        <taxon>Dothideales</taxon>
        <taxon>Saccotheciaceae</taxon>
        <taxon>Aureobasidium</taxon>
    </lineage>
</organism>
<dbReference type="AlphaFoldDB" id="A0A074WXS5"/>
<keyword evidence="2" id="KW-1185">Reference proteome</keyword>
<dbReference type="HOGENOM" id="CLU_040833_0_0_1"/>
<dbReference type="STRING" id="1043004.A0A074WXS5"/>
<dbReference type="RefSeq" id="XP_013430170.1">
    <property type="nucleotide sequence ID" value="XM_013574716.1"/>
</dbReference>
<dbReference type="Proteomes" id="UP000027730">
    <property type="component" value="Unassembled WGS sequence"/>
</dbReference>
<evidence type="ECO:0000313" key="1">
    <source>
        <dbReference type="EMBL" id="KEQ76309.1"/>
    </source>
</evidence>